<dbReference type="AlphaFoldDB" id="R7WDE8"/>
<reference evidence="3" key="1">
    <citation type="submission" date="2015-06" db="UniProtKB">
        <authorList>
            <consortium name="EnsemblPlants"/>
        </authorList>
    </citation>
    <scope>IDENTIFICATION</scope>
</reference>
<dbReference type="InterPro" id="IPR036378">
    <property type="entry name" value="FAS1_dom_sf"/>
</dbReference>
<dbReference type="EnsemblPlants" id="EMT16769">
    <property type="protein sequence ID" value="EMT16769"/>
    <property type="gene ID" value="F775_15913"/>
</dbReference>
<protein>
    <submittedName>
        <fullName evidence="3">Uncharacterized protein</fullName>
    </submittedName>
</protein>
<dbReference type="SUPFAM" id="SSF82153">
    <property type="entry name" value="FAS1 domain"/>
    <property type="match status" value="1"/>
</dbReference>
<sequence length="93" mass="9918">MAKALEVQQVPNGDTAVHQQPYTTVGEDRLQVLRGAHRRDGRAQGLQSGHGGKVGITLFAPKDAAFHAKGVPDVDAMPWANLAALLRYHALPG</sequence>
<evidence type="ECO:0000313" key="3">
    <source>
        <dbReference type="EnsemblPlants" id="EMT16769"/>
    </source>
</evidence>
<comment type="similarity">
    <text evidence="1">Belongs to the fasciclin-like AGP family.</text>
</comment>
<feature type="region of interest" description="Disordered" evidence="2">
    <location>
        <begin position="1"/>
        <end position="24"/>
    </location>
</feature>
<feature type="compositionally biased region" description="Polar residues" evidence="2">
    <location>
        <begin position="9"/>
        <end position="23"/>
    </location>
</feature>
<accession>R7WDE8</accession>
<dbReference type="Pfam" id="PF02469">
    <property type="entry name" value="Fasciclin"/>
    <property type="match status" value="1"/>
</dbReference>
<name>R7WDE8_AEGTA</name>
<dbReference type="InterPro" id="IPR000782">
    <property type="entry name" value="FAS1_domain"/>
</dbReference>
<evidence type="ECO:0000256" key="2">
    <source>
        <dbReference type="SAM" id="MobiDB-lite"/>
    </source>
</evidence>
<dbReference type="Gene3D" id="2.30.180.10">
    <property type="entry name" value="FAS1 domain"/>
    <property type="match status" value="1"/>
</dbReference>
<evidence type="ECO:0000256" key="1">
    <source>
        <dbReference type="ARBA" id="ARBA00007843"/>
    </source>
</evidence>
<organism evidence="3">
    <name type="scientific">Aegilops tauschii</name>
    <name type="common">Tausch's goatgrass</name>
    <name type="synonym">Aegilops squarrosa</name>
    <dbReference type="NCBI Taxonomy" id="37682"/>
    <lineage>
        <taxon>Eukaryota</taxon>
        <taxon>Viridiplantae</taxon>
        <taxon>Streptophyta</taxon>
        <taxon>Embryophyta</taxon>
        <taxon>Tracheophyta</taxon>
        <taxon>Spermatophyta</taxon>
        <taxon>Magnoliopsida</taxon>
        <taxon>Liliopsida</taxon>
        <taxon>Poales</taxon>
        <taxon>Poaceae</taxon>
        <taxon>BOP clade</taxon>
        <taxon>Pooideae</taxon>
        <taxon>Triticodae</taxon>
        <taxon>Triticeae</taxon>
        <taxon>Triticinae</taxon>
        <taxon>Aegilops</taxon>
    </lineage>
</organism>
<proteinExistence type="inferred from homology"/>
<dbReference type="PROSITE" id="PS50213">
    <property type="entry name" value="FAS1"/>
    <property type="match status" value="1"/>
</dbReference>